<dbReference type="SUPFAM" id="SSF57586">
    <property type="entry name" value="TNF receptor-like"/>
    <property type="match status" value="2"/>
</dbReference>
<evidence type="ECO:0000313" key="4">
    <source>
        <dbReference type="Proteomes" id="UP001352852"/>
    </source>
</evidence>
<name>A0ABU7EQ72_9TELE</name>
<dbReference type="PROSITE" id="PS00652">
    <property type="entry name" value="TNFR_NGFR_1"/>
    <property type="match status" value="1"/>
</dbReference>
<comment type="caution">
    <text evidence="3">The sequence shown here is derived from an EMBL/GenBank/DDBJ whole genome shotgun (WGS) entry which is preliminary data.</text>
</comment>
<feature type="domain" description="TNFR-Cys" evidence="2">
    <location>
        <begin position="83"/>
        <end position="122"/>
    </location>
</feature>
<protein>
    <recommendedName>
        <fullName evidence="2">TNFR-Cys domain-containing protein</fullName>
    </recommendedName>
</protein>
<feature type="repeat" description="TNFR-Cys" evidence="1">
    <location>
        <begin position="42"/>
        <end position="82"/>
    </location>
</feature>
<dbReference type="PRINTS" id="PR01680">
    <property type="entry name" value="TNFACTORR6"/>
</dbReference>
<dbReference type="PANTHER" id="PTHR46875">
    <property type="entry name" value="TUMOR NECROSIS FACTOR RECEPTOR SUPERFAMILY MEMBER 5"/>
    <property type="match status" value="1"/>
</dbReference>
<dbReference type="SMART" id="SM00208">
    <property type="entry name" value="TNFR"/>
    <property type="match status" value="4"/>
</dbReference>
<organism evidence="3 4">
    <name type="scientific">Characodon lateralis</name>
    <dbReference type="NCBI Taxonomy" id="208331"/>
    <lineage>
        <taxon>Eukaryota</taxon>
        <taxon>Metazoa</taxon>
        <taxon>Chordata</taxon>
        <taxon>Craniata</taxon>
        <taxon>Vertebrata</taxon>
        <taxon>Euteleostomi</taxon>
        <taxon>Actinopterygii</taxon>
        <taxon>Neopterygii</taxon>
        <taxon>Teleostei</taxon>
        <taxon>Neoteleostei</taxon>
        <taxon>Acanthomorphata</taxon>
        <taxon>Ovalentaria</taxon>
        <taxon>Atherinomorphae</taxon>
        <taxon>Cyprinodontiformes</taxon>
        <taxon>Goodeidae</taxon>
        <taxon>Characodon</taxon>
    </lineage>
</organism>
<dbReference type="Gene3D" id="2.10.50.10">
    <property type="entry name" value="Tumor Necrosis Factor Receptor, subunit A, domain 2"/>
    <property type="match status" value="2"/>
</dbReference>
<feature type="repeat" description="TNFR-Cys" evidence="1">
    <location>
        <begin position="83"/>
        <end position="122"/>
    </location>
</feature>
<evidence type="ECO:0000259" key="2">
    <source>
        <dbReference type="PROSITE" id="PS50050"/>
    </source>
</evidence>
<feature type="disulfide bond" evidence="1">
    <location>
        <begin position="43"/>
        <end position="58"/>
    </location>
</feature>
<dbReference type="InterPro" id="IPR008063">
    <property type="entry name" value="Fas_rcpt"/>
</dbReference>
<keyword evidence="4" id="KW-1185">Reference proteome</keyword>
<feature type="disulfide bond" evidence="1">
    <location>
        <begin position="64"/>
        <end position="82"/>
    </location>
</feature>
<dbReference type="PROSITE" id="PS50050">
    <property type="entry name" value="TNFR_NGFR_2"/>
    <property type="match status" value="3"/>
</dbReference>
<feature type="domain" description="TNFR-Cys" evidence="2">
    <location>
        <begin position="42"/>
        <end position="82"/>
    </location>
</feature>
<accession>A0ABU7EQ72</accession>
<evidence type="ECO:0000256" key="1">
    <source>
        <dbReference type="PROSITE-ProRule" id="PRU00206"/>
    </source>
</evidence>
<evidence type="ECO:0000313" key="3">
    <source>
        <dbReference type="EMBL" id="MED6288985.1"/>
    </source>
</evidence>
<dbReference type="InterPro" id="IPR001368">
    <property type="entry name" value="TNFR/NGFR_Cys_rich_reg"/>
</dbReference>
<dbReference type="Proteomes" id="UP001352852">
    <property type="component" value="Unassembled WGS sequence"/>
</dbReference>
<keyword evidence="1" id="KW-1015">Disulfide bond</keyword>
<feature type="disulfide bond" evidence="1">
    <location>
        <begin position="61"/>
        <end position="74"/>
    </location>
</feature>
<feature type="non-terminal residue" evidence="3">
    <location>
        <position position="167"/>
    </location>
</feature>
<gene>
    <name evidence="3" type="ORF">CHARACLAT_031803</name>
</gene>
<sequence>MANMNCTDKQNSIKDGRCCDRCPAGKFVKEDCNATNTTKCSDCPPGSFTDELNYLKKCIPCQTCIKNSLKERHCTAKTNTVCKCEEGFYCSEAKCDHCEPWTLCPVGEGVKIQPTPTTNTVCAPCGNGTYSNITDYSSSCKPHFRCEDYGLQLKTPGTSTTDAICQN</sequence>
<reference evidence="3 4" key="1">
    <citation type="submission" date="2021-06" db="EMBL/GenBank/DDBJ databases">
        <authorList>
            <person name="Palmer J.M."/>
        </authorList>
    </citation>
    <scope>NUCLEOTIDE SEQUENCE [LARGE SCALE GENOMIC DNA]</scope>
    <source>
        <strain evidence="3 4">CL_MEX2019</strain>
        <tissue evidence="3">Muscle</tissue>
    </source>
</reference>
<dbReference type="EMBL" id="JAHUTJ010062694">
    <property type="protein sequence ID" value="MED6288985.1"/>
    <property type="molecule type" value="Genomic_DNA"/>
</dbReference>
<feature type="domain" description="TNFR-Cys" evidence="2">
    <location>
        <begin position="124"/>
        <end position="165"/>
    </location>
</feature>
<dbReference type="PANTHER" id="PTHR46875:SF2">
    <property type="entry name" value="TUMOR NECROSIS FACTOR RECEPTOR SUPERFAMILY MEMBER 5-LIKE ISOFORM X1"/>
    <property type="match status" value="1"/>
</dbReference>
<feature type="disulfide bond" evidence="1">
    <location>
        <begin position="104"/>
        <end position="122"/>
    </location>
</feature>
<dbReference type="Pfam" id="PF00020">
    <property type="entry name" value="TNFR_c6"/>
    <property type="match status" value="3"/>
</dbReference>
<proteinExistence type="predicted"/>
<feature type="disulfide bond" evidence="1">
    <location>
        <begin position="125"/>
        <end position="140"/>
    </location>
</feature>
<comment type="caution">
    <text evidence="1">Lacks conserved residue(s) required for the propagation of feature annotation.</text>
</comment>
<feature type="repeat" description="TNFR-Cys" evidence="1">
    <location>
        <begin position="124"/>
        <end position="165"/>
    </location>
</feature>
<dbReference type="InterPro" id="IPR052135">
    <property type="entry name" value="TNFRSF5"/>
</dbReference>